<evidence type="ECO:0000313" key="1">
    <source>
        <dbReference type="EMBL" id="RNA36710.1"/>
    </source>
</evidence>
<reference evidence="1 2" key="1">
    <citation type="journal article" date="2018" name="Sci. Rep.">
        <title>Genomic signatures of local adaptation to the degree of environmental predictability in rotifers.</title>
        <authorList>
            <person name="Franch-Gras L."/>
            <person name="Hahn C."/>
            <person name="Garcia-Roger E.M."/>
            <person name="Carmona M.J."/>
            <person name="Serra M."/>
            <person name="Gomez A."/>
        </authorList>
    </citation>
    <scope>NUCLEOTIDE SEQUENCE [LARGE SCALE GENOMIC DNA]</scope>
    <source>
        <strain evidence="1">HYR1</strain>
    </source>
</reference>
<name>A0A3M7SM31_BRAPC</name>
<evidence type="ECO:0000313" key="2">
    <source>
        <dbReference type="Proteomes" id="UP000276133"/>
    </source>
</evidence>
<dbReference type="EMBL" id="REGN01001139">
    <property type="protein sequence ID" value="RNA36710.1"/>
    <property type="molecule type" value="Genomic_DNA"/>
</dbReference>
<proteinExistence type="predicted"/>
<keyword evidence="2" id="KW-1185">Reference proteome</keyword>
<dbReference type="AlphaFoldDB" id="A0A3M7SM31"/>
<comment type="caution">
    <text evidence="1">The sequence shown here is derived from an EMBL/GenBank/DDBJ whole genome shotgun (WGS) entry which is preliminary data.</text>
</comment>
<organism evidence="1 2">
    <name type="scientific">Brachionus plicatilis</name>
    <name type="common">Marine rotifer</name>
    <name type="synonym">Brachionus muelleri</name>
    <dbReference type="NCBI Taxonomy" id="10195"/>
    <lineage>
        <taxon>Eukaryota</taxon>
        <taxon>Metazoa</taxon>
        <taxon>Spiralia</taxon>
        <taxon>Gnathifera</taxon>
        <taxon>Rotifera</taxon>
        <taxon>Eurotatoria</taxon>
        <taxon>Monogononta</taxon>
        <taxon>Pseudotrocha</taxon>
        <taxon>Ploima</taxon>
        <taxon>Brachionidae</taxon>
        <taxon>Brachionus</taxon>
    </lineage>
</organism>
<gene>
    <name evidence="1" type="ORF">BpHYR1_011361</name>
</gene>
<dbReference type="Proteomes" id="UP000276133">
    <property type="component" value="Unassembled WGS sequence"/>
</dbReference>
<protein>
    <submittedName>
        <fullName evidence="1">Uncharacterized protein</fullName>
    </submittedName>
</protein>
<sequence length="72" mass="8522">MLLEPDLQFYLLNLSTKFVKKTTEEKKQLKNRKQISMVTQIRNSVTVSKNIFVRFVKSEKLLTIFLIVETCK</sequence>
<accession>A0A3M7SM31</accession>